<feature type="transmembrane region" description="Helical" evidence="1">
    <location>
        <begin position="174"/>
        <end position="196"/>
    </location>
</feature>
<evidence type="ECO:0000313" key="3">
    <source>
        <dbReference type="Proteomes" id="UP000800094"/>
    </source>
</evidence>
<evidence type="ECO:0000256" key="1">
    <source>
        <dbReference type="SAM" id="Phobius"/>
    </source>
</evidence>
<keyword evidence="3" id="KW-1185">Reference proteome</keyword>
<gene>
    <name evidence="2" type="ORF">BU26DRAFT_440053</name>
</gene>
<keyword evidence="1" id="KW-0472">Membrane</keyword>
<name>A0A6A6HVN3_9PLEO</name>
<feature type="transmembrane region" description="Helical" evidence="1">
    <location>
        <begin position="105"/>
        <end position="127"/>
    </location>
</feature>
<dbReference type="AlphaFoldDB" id="A0A6A6HVN3"/>
<dbReference type="GeneID" id="54577702"/>
<feature type="transmembrane region" description="Helical" evidence="1">
    <location>
        <begin position="15"/>
        <end position="37"/>
    </location>
</feature>
<sequence>MARCFIPRQWRMPRIVYFLMILEFPFTVANLALFGIASPNLYRTILWAEGGKLGFNSDPSTVLYAAANYRPVHTPLVWSNFNTQYNLVIGVLCMFFYLTKVTMWLLHVLFPILSLPLHLALMALWAVSIHTQTGPDTIDPERANHGAPWYITKNCNIMEDKTIRGYCMQAKSAFAVSVVMLAIMVAHIILALWSLYPTPEARLAHEAKLAEKRAQKEKWESSPYDNEMTADEQWQHMWELQQLPRTPGTATSFRTPMTPMTPRTKAFSALDGAVQGYYGGDVKGVGAQGQYVQGQYVQHSSPIQERDEWVYDGKGKGTAM</sequence>
<dbReference type="OrthoDB" id="5352400at2759"/>
<accession>A0A6A6HVN3</accession>
<organism evidence="2 3">
    <name type="scientific">Trematosphaeria pertusa</name>
    <dbReference type="NCBI Taxonomy" id="390896"/>
    <lineage>
        <taxon>Eukaryota</taxon>
        <taxon>Fungi</taxon>
        <taxon>Dikarya</taxon>
        <taxon>Ascomycota</taxon>
        <taxon>Pezizomycotina</taxon>
        <taxon>Dothideomycetes</taxon>
        <taxon>Pleosporomycetidae</taxon>
        <taxon>Pleosporales</taxon>
        <taxon>Massarineae</taxon>
        <taxon>Trematosphaeriaceae</taxon>
        <taxon>Trematosphaeria</taxon>
    </lineage>
</organism>
<reference evidence="2" key="1">
    <citation type="journal article" date="2020" name="Stud. Mycol.">
        <title>101 Dothideomycetes genomes: a test case for predicting lifestyles and emergence of pathogens.</title>
        <authorList>
            <person name="Haridas S."/>
            <person name="Albert R."/>
            <person name="Binder M."/>
            <person name="Bloem J."/>
            <person name="Labutti K."/>
            <person name="Salamov A."/>
            <person name="Andreopoulos B."/>
            <person name="Baker S."/>
            <person name="Barry K."/>
            <person name="Bills G."/>
            <person name="Bluhm B."/>
            <person name="Cannon C."/>
            <person name="Castanera R."/>
            <person name="Culley D."/>
            <person name="Daum C."/>
            <person name="Ezra D."/>
            <person name="Gonzalez J."/>
            <person name="Henrissat B."/>
            <person name="Kuo A."/>
            <person name="Liang C."/>
            <person name="Lipzen A."/>
            <person name="Lutzoni F."/>
            <person name="Magnuson J."/>
            <person name="Mondo S."/>
            <person name="Nolan M."/>
            <person name="Ohm R."/>
            <person name="Pangilinan J."/>
            <person name="Park H.-J."/>
            <person name="Ramirez L."/>
            <person name="Alfaro M."/>
            <person name="Sun H."/>
            <person name="Tritt A."/>
            <person name="Yoshinaga Y."/>
            <person name="Zwiers L.-H."/>
            <person name="Turgeon B."/>
            <person name="Goodwin S."/>
            <person name="Spatafora J."/>
            <person name="Crous P."/>
            <person name="Grigoriev I."/>
        </authorList>
    </citation>
    <scope>NUCLEOTIDE SEQUENCE</scope>
    <source>
        <strain evidence="2">CBS 122368</strain>
    </source>
</reference>
<feature type="transmembrane region" description="Helical" evidence="1">
    <location>
        <begin position="81"/>
        <end position="98"/>
    </location>
</feature>
<protein>
    <submittedName>
        <fullName evidence="2">Uncharacterized protein</fullName>
    </submittedName>
</protein>
<proteinExistence type="predicted"/>
<keyword evidence="1" id="KW-0812">Transmembrane</keyword>
<dbReference type="Proteomes" id="UP000800094">
    <property type="component" value="Unassembled WGS sequence"/>
</dbReference>
<dbReference type="EMBL" id="ML987210">
    <property type="protein sequence ID" value="KAF2241792.1"/>
    <property type="molecule type" value="Genomic_DNA"/>
</dbReference>
<dbReference type="RefSeq" id="XP_033676796.1">
    <property type="nucleotide sequence ID" value="XM_033824372.1"/>
</dbReference>
<keyword evidence="1" id="KW-1133">Transmembrane helix</keyword>
<evidence type="ECO:0000313" key="2">
    <source>
        <dbReference type="EMBL" id="KAF2241792.1"/>
    </source>
</evidence>